<sequence>MLGGNASMAISSIWTNIANWSTPAILFCLLNLMIAIIFIASNSGNNHHVSEQVNSASELTGSEQVNITKELTRAPSFLDRVKSFKLTSPFKSNSPPDDTFTSQDEHFDVVEDHNDASDNSHYNNLSNVSGKSSTNLAKRSTSHLTKSSSEKRVVESVDNEDEDVDRRRPETMRESVGTKDECVNAKADDFIKSNADHTRLISKSIFITNFPDVTTSKDLWVLCQSYGTVVDVFIPNRMSKAGKRFAFVRFIKVDNVERLVGNLCTLWIGRKHLQANVARFDRDSIPSKRVPHKFNHVAPTPTSFVSAVKGVSSPPIPLASSPALVLDDSCMVARDLDNFVMGEVRQFSSINNLSVLLHNEGFMNIEIVYLGGLWVMIKLGSAKTKLKFMKHTGVASWFVRLCNAQNDFVASDRIVWVDIEGVPLHAWSHATFHKIGSQWGEVMELEDGNEDLFARKRLCIKTKHANNILDSFKIIVKGKVFQIRAKELFVWSPSFKEVPEVVHCSDDESVKNEADINVVDNTVNNEGEESDSEAVSDTFFGDNGDAQEHDNEVDQTLNDKEVSKDPFNIYDLLNRHKKEVGNSGMESSIPYPPGFTPEKVNVTFEQEAQEVQGEECIRSHHNSDRCSSRVFEEVEKSDINIQSDGRVIRDIRKEGGSILDILDEMIKVGQTMGFTMDGCTKDMEKIIGSNGETKKESFSDLEVKYFWGNYQFDHIVSEALGYSGGILCVWDSNVFHKKHHIISDNFVALYGTWIPRKIQLLIISVYAPQSYASKCQLWDFIASLINQWNGECMVMGDFNEVRCKEDRWGSTFHAQGACSFNSFISNAGLNEVQLEGYSFTWAHPSASKMSKLDRFLVTDGFLSLFPHISAVCLDRHLSDHRPILLREMLVDFGATPFRLYHSWLSIPGFDQMITSTWNSFILADSNGMIRFKKKLQLLKKEIRKWVAEYKHIQSKNKLSDIDKLLDQGGVTDDVLLSRMEAMKQLQELNSSVNCDFVQKAKVRWAIEGDENSKFFHGIINRKRANLSVKGIMIEGEWVDDPIRVKDEFRNHFADRFNDPGTRHGRINFSFPNRLTLEQVSDLEASVSDEEIRKAVWGCGENKSPGPDGFTFEFFRKFWTVVGPDFCIAVKWFFEHGFFATGCNSSSVTLIPKTLDPKLVSEFRPISLIWSLYKVVTKILATRLSFVISDLISNVQTAFLPNRQILDGPFIINEILARCKHKNQQAMFFKVDIAKAYDSIRWDYLDDVLNAFGFGSRWRSWIQGSLNSGKASVLVNGSPTSEFQFHRGLKQGDPLAPFLFILIMESLHLSFNRAVEAGIFTGLRIDDALTISHLFYADDAIFIGEWSKENLKGILNILNCFSLLSGMSINLKKSHILGLGIRGSIVSEAAASLGCSVMKTPFNYLGIMVGGNMSLVKSWDETVHKLTKRLSKWKLKTLSIGGRLTLLKSVLGSTPIYNMSIFKVPKTVLNKMENLRRNFFNGIQEGDRKITWVKWHTVLAANRGLLAKWVWRFLSQDNSLWCHLISAIHGSSITDLSTAYPSTWNSIIKEFNYLKVQGVDVFSHCNIRIGNGLHTRFWKDRWIGDYALSGLFPRLFALETVKDISVAGKLQSPLVSSFRRNIRGGIEEQQLEHLVALLDSVILSNSNDRWVSDLNGDGIFRVKDVRNLLDELFLPRADVPTRWVKNIPIKVNIFAWKLALDRLPTRANLAQRNVVTESQSCPVCDAILEDTSHLFFNCSLARDVTRLLCRWWNLGVQIFSSYAEWLVWFNSVRLASNLKVILEGVFYVTWWSLWNFRNQLLFASKKPCKEFIFDDIILRSFCWCKARGNSKLRWDSWMQHPYMISF</sequence>
<feature type="region of interest" description="Disordered" evidence="3">
    <location>
        <begin position="113"/>
        <end position="177"/>
    </location>
</feature>
<proteinExistence type="predicted"/>
<evidence type="ECO:0000256" key="4">
    <source>
        <dbReference type="SAM" id="Phobius"/>
    </source>
</evidence>
<evidence type="ECO:0000259" key="6">
    <source>
        <dbReference type="PROSITE" id="PS50878"/>
    </source>
</evidence>
<evidence type="ECO:0000313" key="7">
    <source>
        <dbReference type="EMBL" id="GJT19860.1"/>
    </source>
</evidence>
<dbReference type="PROSITE" id="PS50878">
    <property type="entry name" value="RT_POL"/>
    <property type="match status" value="1"/>
</dbReference>
<feature type="compositionally biased region" description="Basic and acidic residues" evidence="3">
    <location>
        <begin position="164"/>
        <end position="177"/>
    </location>
</feature>
<keyword evidence="4" id="KW-1133">Transmembrane helix</keyword>
<dbReference type="Pfam" id="PF13966">
    <property type="entry name" value="zf-RVT"/>
    <property type="match status" value="1"/>
</dbReference>
<feature type="transmembrane region" description="Helical" evidence="4">
    <location>
        <begin position="20"/>
        <end position="40"/>
    </location>
</feature>
<dbReference type="EMBL" id="BQNB010013752">
    <property type="protein sequence ID" value="GJT19860.1"/>
    <property type="molecule type" value="Genomic_DNA"/>
</dbReference>
<dbReference type="GO" id="GO:0003964">
    <property type="term" value="F:RNA-directed DNA polymerase activity"/>
    <property type="evidence" value="ECO:0007669"/>
    <property type="project" value="UniProtKB-KW"/>
</dbReference>
<dbReference type="PANTHER" id="PTHR33116">
    <property type="entry name" value="REVERSE TRANSCRIPTASE ZINC-BINDING DOMAIN-CONTAINING PROTEIN-RELATED-RELATED"/>
    <property type="match status" value="1"/>
</dbReference>
<reference evidence="7" key="1">
    <citation type="journal article" date="2022" name="Int. J. Mol. Sci.">
        <title>Draft Genome of Tanacetum Coccineum: Genomic Comparison of Closely Related Tanacetum-Family Plants.</title>
        <authorList>
            <person name="Yamashiro T."/>
            <person name="Shiraishi A."/>
            <person name="Nakayama K."/>
            <person name="Satake H."/>
        </authorList>
    </citation>
    <scope>NUCLEOTIDE SEQUENCE</scope>
</reference>
<dbReference type="CDD" id="cd01650">
    <property type="entry name" value="RT_nLTR_like"/>
    <property type="match status" value="1"/>
</dbReference>
<evidence type="ECO:0000256" key="3">
    <source>
        <dbReference type="SAM" id="MobiDB-lite"/>
    </source>
</evidence>
<keyword evidence="8" id="KW-1185">Reference proteome</keyword>
<dbReference type="InterPro" id="IPR012677">
    <property type="entry name" value="Nucleotide-bd_a/b_plait_sf"/>
</dbReference>
<keyword evidence="7" id="KW-0808">Transferase</keyword>
<evidence type="ECO:0000256" key="1">
    <source>
        <dbReference type="PROSITE-ProRule" id="PRU00176"/>
    </source>
</evidence>
<dbReference type="PANTHER" id="PTHR33116:SF79">
    <property type="entry name" value="REVERSE TRANSCRIPTASE DOMAIN, ZINC FINGER, CCHC-TYPE-RELATED"/>
    <property type="match status" value="1"/>
</dbReference>
<feature type="coiled-coil region" evidence="2">
    <location>
        <begin position="928"/>
        <end position="955"/>
    </location>
</feature>
<dbReference type="InterPro" id="IPR000477">
    <property type="entry name" value="RT_dom"/>
</dbReference>
<accession>A0ABQ5BY87</accession>
<dbReference type="InterPro" id="IPR035979">
    <property type="entry name" value="RBD_domain_sf"/>
</dbReference>
<dbReference type="Gene3D" id="3.30.70.330">
    <property type="match status" value="1"/>
</dbReference>
<dbReference type="Pfam" id="PF00076">
    <property type="entry name" value="RRM_1"/>
    <property type="match status" value="1"/>
</dbReference>
<protein>
    <submittedName>
        <fullName evidence="7">RNA-directed DNA polymerase, eukaryota</fullName>
    </submittedName>
</protein>
<keyword evidence="4" id="KW-0812">Transmembrane</keyword>
<evidence type="ECO:0000256" key="2">
    <source>
        <dbReference type="SAM" id="Coils"/>
    </source>
</evidence>
<gene>
    <name evidence="7" type="ORF">Tco_0878566</name>
</gene>
<feature type="domain" description="Reverse transcriptase" evidence="6">
    <location>
        <begin position="1131"/>
        <end position="1408"/>
    </location>
</feature>
<dbReference type="InterPro" id="IPR043502">
    <property type="entry name" value="DNA/RNA_pol_sf"/>
</dbReference>
<keyword evidence="4" id="KW-0472">Membrane</keyword>
<dbReference type="CDD" id="cd00590">
    <property type="entry name" value="RRM_SF"/>
    <property type="match status" value="1"/>
</dbReference>
<reference evidence="7" key="2">
    <citation type="submission" date="2022-01" db="EMBL/GenBank/DDBJ databases">
        <authorList>
            <person name="Yamashiro T."/>
            <person name="Shiraishi A."/>
            <person name="Satake H."/>
            <person name="Nakayama K."/>
        </authorList>
    </citation>
    <scope>NUCLEOTIDE SEQUENCE</scope>
</reference>
<keyword evidence="7" id="KW-0695">RNA-directed DNA polymerase</keyword>
<organism evidence="7 8">
    <name type="scientific">Tanacetum coccineum</name>
    <dbReference type="NCBI Taxonomy" id="301880"/>
    <lineage>
        <taxon>Eukaryota</taxon>
        <taxon>Viridiplantae</taxon>
        <taxon>Streptophyta</taxon>
        <taxon>Embryophyta</taxon>
        <taxon>Tracheophyta</taxon>
        <taxon>Spermatophyta</taxon>
        <taxon>Magnoliopsida</taxon>
        <taxon>eudicotyledons</taxon>
        <taxon>Gunneridae</taxon>
        <taxon>Pentapetalae</taxon>
        <taxon>asterids</taxon>
        <taxon>campanulids</taxon>
        <taxon>Asterales</taxon>
        <taxon>Asteraceae</taxon>
        <taxon>Asteroideae</taxon>
        <taxon>Anthemideae</taxon>
        <taxon>Anthemidinae</taxon>
        <taxon>Tanacetum</taxon>
    </lineage>
</organism>
<feature type="domain" description="RRM" evidence="5">
    <location>
        <begin position="203"/>
        <end position="280"/>
    </location>
</feature>
<dbReference type="SUPFAM" id="SSF54928">
    <property type="entry name" value="RNA-binding domain, RBD"/>
    <property type="match status" value="1"/>
</dbReference>
<dbReference type="InterPro" id="IPR026960">
    <property type="entry name" value="RVT-Znf"/>
</dbReference>
<comment type="caution">
    <text evidence="7">The sequence shown here is derived from an EMBL/GenBank/DDBJ whole genome shotgun (WGS) entry which is preliminary data.</text>
</comment>
<dbReference type="Gene3D" id="3.60.10.10">
    <property type="entry name" value="Endonuclease/exonuclease/phosphatase"/>
    <property type="match status" value="1"/>
</dbReference>
<keyword evidence="7" id="KW-0548">Nucleotidyltransferase</keyword>
<feature type="region of interest" description="Disordered" evidence="3">
    <location>
        <begin position="523"/>
        <end position="554"/>
    </location>
</feature>
<dbReference type="InterPro" id="IPR036691">
    <property type="entry name" value="Endo/exonu/phosph_ase_sf"/>
</dbReference>
<dbReference type="SUPFAM" id="SSF56672">
    <property type="entry name" value="DNA/RNA polymerases"/>
    <property type="match status" value="1"/>
</dbReference>
<dbReference type="Proteomes" id="UP001151760">
    <property type="component" value="Unassembled WGS sequence"/>
</dbReference>
<dbReference type="InterPro" id="IPR000504">
    <property type="entry name" value="RRM_dom"/>
</dbReference>
<keyword evidence="1" id="KW-0694">RNA-binding</keyword>
<keyword evidence="2" id="KW-0175">Coiled coil</keyword>
<evidence type="ECO:0000313" key="8">
    <source>
        <dbReference type="Proteomes" id="UP001151760"/>
    </source>
</evidence>
<dbReference type="PROSITE" id="PS50102">
    <property type="entry name" value="RRM"/>
    <property type="match status" value="1"/>
</dbReference>
<name>A0ABQ5BY87_9ASTR</name>
<feature type="compositionally biased region" description="Polar residues" evidence="3">
    <location>
        <begin position="119"/>
        <end position="145"/>
    </location>
</feature>
<dbReference type="Pfam" id="PF00078">
    <property type="entry name" value="RVT_1"/>
    <property type="match status" value="1"/>
</dbReference>
<dbReference type="SUPFAM" id="SSF56219">
    <property type="entry name" value="DNase I-like"/>
    <property type="match status" value="1"/>
</dbReference>
<evidence type="ECO:0000259" key="5">
    <source>
        <dbReference type="PROSITE" id="PS50102"/>
    </source>
</evidence>
<dbReference type="SMART" id="SM00360">
    <property type="entry name" value="RRM"/>
    <property type="match status" value="1"/>
</dbReference>
<dbReference type="Pfam" id="PF14529">
    <property type="entry name" value="Exo_endo_phos_2"/>
    <property type="match status" value="1"/>
</dbReference>
<dbReference type="InterPro" id="IPR005135">
    <property type="entry name" value="Endo/exonuclease/phosphatase"/>
</dbReference>